<dbReference type="GO" id="GO:0006352">
    <property type="term" value="P:DNA-templated transcription initiation"/>
    <property type="evidence" value="ECO:0007669"/>
    <property type="project" value="InterPro"/>
</dbReference>
<keyword evidence="2" id="KW-0805">Transcription regulation</keyword>
<dbReference type="NCBIfam" id="TIGR02985">
    <property type="entry name" value="Sig70_bacteroi1"/>
    <property type="match status" value="1"/>
</dbReference>
<dbReference type="SUPFAM" id="SSF88946">
    <property type="entry name" value="Sigma2 domain of RNA polymerase sigma factors"/>
    <property type="match status" value="1"/>
</dbReference>
<evidence type="ECO:0000313" key="8">
    <source>
        <dbReference type="Proteomes" id="UP000293874"/>
    </source>
</evidence>
<comment type="caution">
    <text evidence="7">The sequence shown here is derived from an EMBL/GenBank/DDBJ whole genome shotgun (WGS) entry which is preliminary data.</text>
</comment>
<evidence type="ECO:0000259" key="6">
    <source>
        <dbReference type="Pfam" id="PF08281"/>
    </source>
</evidence>
<evidence type="ECO:0000256" key="2">
    <source>
        <dbReference type="ARBA" id="ARBA00023015"/>
    </source>
</evidence>
<comment type="similarity">
    <text evidence="1">Belongs to the sigma-70 factor family. ECF subfamily.</text>
</comment>
<dbReference type="InterPro" id="IPR039425">
    <property type="entry name" value="RNA_pol_sigma-70-like"/>
</dbReference>
<dbReference type="EMBL" id="SGXA01000001">
    <property type="protein sequence ID" value="RZS75533.1"/>
    <property type="molecule type" value="Genomic_DNA"/>
</dbReference>
<protein>
    <submittedName>
        <fullName evidence="7">RNA polymerase sigma-70 factor (ECF subfamily)</fullName>
    </submittedName>
</protein>
<dbReference type="Gene3D" id="1.10.1740.10">
    <property type="match status" value="1"/>
</dbReference>
<feature type="domain" description="RNA polymerase sigma-70 region 2" evidence="5">
    <location>
        <begin position="41"/>
        <end position="108"/>
    </location>
</feature>
<evidence type="ECO:0000256" key="1">
    <source>
        <dbReference type="ARBA" id="ARBA00010641"/>
    </source>
</evidence>
<evidence type="ECO:0000256" key="3">
    <source>
        <dbReference type="ARBA" id="ARBA00023082"/>
    </source>
</evidence>
<evidence type="ECO:0000313" key="7">
    <source>
        <dbReference type="EMBL" id="RZS75533.1"/>
    </source>
</evidence>
<evidence type="ECO:0000259" key="5">
    <source>
        <dbReference type="Pfam" id="PF04542"/>
    </source>
</evidence>
<dbReference type="PANTHER" id="PTHR43133">
    <property type="entry name" value="RNA POLYMERASE ECF-TYPE SIGMA FACTO"/>
    <property type="match status" value="1"/>
</dbReference>
<keyword evidence="8" id="KW-1185">Reference proteome</keyword>
<dbReference type="Gene3D" id="1.10.10.10">
    <property type="entry name" value="Winged helix-like DNA-binding domain superfamily/Winged helix DNA-binding domain"/>
    <property type="match status" value="1"/>
</dbReference>
<dbReference type="SUPFAM" id="SSF88659">
    <property type="entry name" value="Sigma3 and sigma4 domains of RNA polymerase sigma factors"/>
    <property type="match status" value="1"/>
</dbReference>
<keyword evidence="3" id="KW-0731">Sigma factor</keyword>
<dbReference type="Proteomes" id="UP000293874">
    <property type="component" value="Unassembled WGS sequence"/>
</dbReference>
<dbReference type="Pfam" id="PF08281">
    <property type="entry name" value="Sigma70_r4_2"/>
    <property type="match status" value="1"/>
</dbReference>
<sequence>MAAIHFTLPQPQQQTKCLFVRAPLMEGKIGNIIDLSHLESLFREYYHRLCNASYYITGNEDAAKDIVQDFFFHCWNKKEELAITGDFKYYALRAVKNASINYIRDNKKFTSVKDPENNLKVAEQPVPSFDDMGEEEKNRELWNAIERLPAQRKAIFLSSNKDGLTYAQTAERMGVSVNTVKTQIRLAYQFLREECAWLLHFLILWIGLKK</sequence>
<dbReference type="GO" id="GO:0016987">
    <property type="term" value="F:sigma factor activity"/>
    <property type="evidence" value="ECO:0007669"/>
    <property type="project" value="UniProtKB-KW"/>
</dbReference>
<dbReference type="AlphaFoldDB" id="A0A4Q7N245"/>
<proteinExistence type="inferred from homology"/>
<accession>A0A4Q7N245</accession>
<dbReference type="NCBIfam" id="TIGR02937">
    <property type="entry name" value="sigma70-ECF"/>
    <property type="match status" value="1"/>
</dbReference>
<evidence type="ECO:0000256" key="4">
    <source>
        <dbReference type="ARBA" id="ARBA00023163"/>
    </source>
</evidence>
<dbReference type="GO" id="GO:0003677">
    <property type="term" value="F:DNA binding"/>
    <property type="evidence" value="ECO:0007669"/>
    <property type="project" value="InterPro"/>
</dbReference>
<dbReference type="InterPro" id="IPR014284">
    <property type="entry name" value="RNA_pol_sigma-70_dom"/>
</dbReference>
<feature type="domain" description="RNA polymerase sigma factor 70 region 4 type 2" evidence="6">
    <location>
        <begin position="139"/>
        <end position="191"/>
    </location>
</feature>
<dbReference type="InterPro" id="IPR013324">
    <property type="entry name" value="RNA_pol_sigma_r3/r4-like"/>
</dbReference>
<reference evidence="7 8" key="1">
    <citation type="submission" date="2019-02" db="EMBL/GenBank/DDBJ databases">
        <title>Genomic Encyclopedia of Type Strains, Phase IV (KMG-IV): sequencing the most valuable type-strain genomes for metagenomic binning, comparative biology and taxonomic classification.</title>
        <authorList>
            <person name="Goeker M."/>
        </authorList>
    </citation>
    <scope>NUCLEOTIDE SEQUENCE [LARGE SCALE GENOMIC DNA]</scope>
    <source>
        <strain evidence="7 8">DSM 18116</strain>
    </source>
</reference>
<dbReference type="InterPro" id="IPR013249">
    <property type="entry name" value="RNA_pol_sigma70_r4_t2"/>
</dbReference>
<dbReference type="RefSeq" id="WP_130539898.1">
    <property type="nucleotide sequence ID" value="NZ_CP042431.1"/>
</dbReference>
<dbReference type="PANTHER" id="PTHR43133:SF46">
    <property type="entry name" value="RNA POLYMERASE SIGMA-70 FACTOR ECF SUBFAMILY"/>
    <property type="match status" value="1"/>
</dbReference>
<gene>
    <name evidence="7" type="ORF">EV199_1402</name>
</gene>
<name>A0A4Q7N245_9BACT</name>
<keyword evidence="4" id="KW-0804">Transcription</keyword>
<dbReference type="InterPro" id="IPR014327">
    <property type="entry name" value="RNA_pol_sigma70_bacteroid"/>
</dbReference>
<dbReference type="InterPro" id="IPR036388">
    <property type="entry name" value="WH-like_DNA-bd_sf"/>
</dbReference>
<dbReference type="Pfam" id="PF04542">
    <property type="entry name" value="Sigma70_r2"/>
    <property type="match status" value="1"/>
</dbReference>
<organism evidence="7 8">
    <name type="scientific">Pseudobacter ginsenosidimutans</name>
    <dbReference type="NCBI Taxonomy" id="661488"/>
    <lineage>
        <taxon>Bacteria</taxon>
        <taxon>Pseudomonadati</taxon>
        <taxon>Bacteroidota</taxon>
        <taxon>Chitinophagia</taxon>
        <taxon>Chitinophagales</taxon>
        <taxon>Chitinophagaceae</taxon>
        <taxon>Pseudobacter</taxon>
    </lineage>
</organism>
<dbReference type="InterPro" id="IPR013325">
    <property type="entry name" value="RNA_pol_sigma_r2"/>
</dbReference>
<dbReference type="InterPro" id="IPR007627">
    <property type="entry name" value="RNA_pol_sigma70_r2"/>
</dbReference>